<evidence type="ECO:0000313" key="9">
    <source>
        <dbReference type="Proteomes" id="UP000501130"/>
    </source>
</evidence>
<keyword evidence="6" id="KW-0472">Membrane</keyword>
<dbReference type="EMBL" id="CP053084">
    <property type="protein sequence ID" value="QJR28641.1"/>
    <property type="molecule type" value="Genomic_DNA"/>
</dbReference>
<dbReference type="InterPro" id="IPR003423">
    <property type="entry name" value="OMP_efflux"/>
</dbReference>
<sequence length="465" mass="50683">MTQPDQPVPTRQKSGLKHLLFMTLLGLLGYSMLSNSAWAQNPTPQNLLTLYSLAKQNDPTFRAAASQLQADLETENQAFSALLPNINFGARIEKQDNTYDAFGMSIDASRNPGTYSLVLNQALFRPQAWETYKQSQLSGEVAKLSFQQAEQELVLRLTRAYFDLLTAQDDLASIRDQKTAITEQLALAKANFEVGSATVTDQQEAQARFDLAVAQELAAQNQLAQRKLQLETIVGLSVDELATLAPTTQLKAPTPNTAEAWAEQARNNNLKAQQARLAKLIAKGESNKAKYGHLPTLDLTAQMVETEQQIFDGNSGRPFDLGVDSTTIGLVMNIPIFSGGGTQSQVRQQAALLEKAMNNVELAGRNATQAAKSAFLGVQTSLAQVKALETALASSELALQSNKTAYEVGIRINVDVLNAQQQFNATQRDLSKAKYTSLINMLELQAVAGQLNAETVQQINQLLVQ</sequence>
<dbReference type="NCBIfam" id="TIGR01844">
    <property type="entry name" value="type_I_sec_TolC"/>
    <property type="match status" value="1"/>
</dbReference>
<evidence type="ECO:0000256" key="7">
    <source>
        <dbReference type="ARBA" id="ARBA00023237"/>
    </source>
</evidence>
<dbReference type="Pfam" id="PF02321">
    <property type="entry name" value="OEP"/>
    <property type="match status" value="2"/>
</dbReference>
<comment type="subcellular location">
    <subcellularLocation>
        <location evidence="1">Cell outer membrane</location>
    </subcellularLocation>
</comment>
<keyword evidence="7" id="KW-0998">Cell outer membrane</keyword>
<gene>
    <name evidence="8" type="ORF">HKT17_02405</name>
</gene>
<organism evidence="8 9">
    <name type="scientific">Limnobacter profundi</name>
    <dbReference type="NCBI Taxonomy" id="2732163"/>
    <lineage>
        <taxon>Bacteria</taxon>
        <taxon>Pseudomonadati</taxon>
        <taxon>Pseudomonadota</taxon>
        <taxon>Betaproteobacteria</taxon>
        <taxon>Burkholderiales</taxon>
        <taxon>Burkholderiaceae</taxon>
        <taxon>Limnobacter</taxon>
    </lineage>
</organism>
<keyword evidence="9" id="KW-1185">Reference proteome</keyword>
<protein>
    <submittedName>
        <fullName evidence="8">TolC family outer membrane protein</fullName>
    </submittedName>
</protein>
<evidence type="ECO:0000256" key="6">
    <source>
        <dbReference type="ARBA" id="ARBA00023136"/>
    </source>
</evidence>
<dbReference type="Proteomes" id="UP000501130">
    <property type="component" value="Chromosome"/>
</dbReference>
<evidence type="ECO:0000256" key="2">
    <source>
        <dbReference type="ARBA" id="ARBA00007613"/>
    </source>
</evidence>
<evidence type="ECO:0000256" key="1">
    <source>
        <dbReference type="ARBA" id="ARBA00004442"/>
    </source>
</evidence>
<keyword evidence="5" id="KW-0812">Transmembrane</keyword>
<comment type="similarity">
    <text evidence="2">Belongs to the outer membrane factor (OMF) (TC 1.B.17) family.</text>
</comment>
<evidence type="ECO:0000256" key="5">
    <source>
        <dbReference type="ARBA" id="ARBA00022692"/>
    </source>
</evidence>
<dbReference type="PANTHER" id="PTHR30026">
    <property type="entry name" value="OUTER MEMBRANE PROTEIN TOLC"/>
    <property type="match status" value="1"/>
</dbReference>
<evidence type="ECO:0000256" key="3">
    <source>
        <dbReference type="ARBA" id="ARBA00022448"/>
    </source>
</evidence>
<keyword evidence="3" id="KW-0813">Transport</keyword>
<proteinExistence type="inferred from homology"/>
<evidence type="ECO:0000313" key="8">
    <source>
        <dbReference type="EMBL" id="QJR28641.1"/>
    </source>
</evidence>
<evidence type="ECO:0000256" key="4">
    <source>
        <dbReference type="ARBA" id="ARBA00022452"/>
    </source>
</evidence>
<dbReference type="InterPro" id="IPR051906">
    <property type="entry name" value="TolC-like"/>
</dbReference>
<name>A0ABX6N3J6_9BURK</name>
<dbReference type="PANTHER" id="PTHR30026:SF20">
    <property type="entry name" value="OUTER MEMBRANE PROTEIN TOLC"/>
    <property type="match status" value="1"/>
</dbReference>
<dbReference type="SUPFAM" id="SSF56954">
    <property type="entry name" value="Outer membrane efflux proteins (OEP)"/>
    <property type="match status" value="1"/>
</dbReference>
<dbReference type="Gene3D" id="1.20.1600.10">
    <property type="entry name" value="Outer membrane efflux proteins (OEP)"/>
    <property type="match status" value="1"/>
</dbReference>
<accession>A0ABX6N3J6</accession>
<dbReference type="InterPro" id="IPR010130">
    <property type="entry name" value="T1SS_OMP_TolC"/>
</dbReference>
<dbReference type="RefSeq" id="WP_171097558.1">
    <property type="nucleotide sequence ID" value="NZ_CP053084.1"/>
</dbReference>
<keyword evidence="4" id="KW-1134">Transmembrane beta strand</keyword>
<reference evidence="8 9" key="1">
    <citation type="submission" date="2020-05" db="EMBL/GenBank/DDBJ databases">
        <title>Compete genome of Limnobacter sp. SAORIC-580.</title>
        <authorList>
            <person name="Song J."/>
            <person name="Cho J.-C."/>
        </authorList>
    </citation>
    <scope>NUCLEOTIDE SEQUENCE [LARGE SCALE GENOMIC DNA]</scope>
    <source>
        <strain evidence="8 9">SAORIC-580</strain>
    </source>
</reference>